<keyword evidence="4" id="KW-1185">Reference proteome</keyword>
<evidence type="ECO:0000256" key="2">
    <source>
        <dbReference type="SAM" id="SignalP"/>
    </source>
</evidence>
<keyword evidence="1" id="KW-0812">Transmembrane</keyword>
<comment type="caution">
    <text evidence="3">The sequence shown here is derived from an EMBL/GenBank/DDBJ whole genome shotgun (WGS) entry which is preliminary data.</text>
</comment>
<proteinExistence type="predicted"/>
<organism evidence="3 4">
    <name type="scientific">Orchesella dallaii</name>
    <dbReference type="NCBI Taxonomy" id="48710"/>
    <lineage>
        <taxon>Eukaryota</taxon>
        <taxon>Metazoa</taxon>
        <taxon>Ecdysozoa</taxon>
        <taxon>Arthropoda</taxon>
        <taxon>Hexapoda</taxon>
        <taxon>Collembola</taxon>
        <taxon>Entomobryomorpha</taxon>
        <taxon>Entomobryoidea</taxon>
        <taxon>Orchesellidae</taxon>
        <taxon>Orchesellinae</taxon>
        <taxon>Orchesella</taxon>
    </lineage>
</organism>
<feature type="transmembrane region" description="Helical" evidence="1">
    <location>
        <begin position="595"/>
        <end position="615"/>
    </location>
</feature>
<feature type="chain" id="PRO_5047042850" evidence="2">
    <location>
        <begin position="29"/>
        <end position="682"/>
    </location>
</feature>
<accession>A0ABP1PQI6</accession>
<sequence>MSLIQRNLVILKCSFLLFFFHQPICLKALDLPPKILNENYQVVSGLYLQHTNPSSAHFYKEFVPLIYQVTIPRWNKSETIIQGSQACNATDYTKFFTTCPVLYYMNEVHDRFLNYFGDNQPLVVNLKDINATPETTFIPFDCELIEPHFDDIFVDKITLEEYLSRLKACSPLGSDEFFSGLSNYVYNISGVYAEMRRKFYQEYWLKIDLVDGRVDAAIWVNAVNTLNALIFENYMMESNRWKLALIDCEAGRIPSSILSPSLLSDTLSEMLDKLSVENLHPSVSTDTVGNYYKSPITDCTFTKDTFLVRILIPVIPAKEKYAMIKVTPLLFSYHDEESQSDWQCQIDPQVLPLTTSSETYVLVDLSKNVVYESDCTPGKLCHIPTALHPRKISRCITAAYMWEKSMKNKEIAKDVIKYCPLSCSPKDKYEGQLIDTGGMDSLPTATYLWYRERVDDNDNVTINCSSVIPPYPSPVYETYQVGQMSYGFQGIRISCSCQLTYQSSIYKPKICNSLMNQKPNYKGSPPLILHFAPVHWYQETIDNLGNRTITPDIFNRPDGDIMGKYLNDSDIAQTQTASSLNSDGMVISASVPTSFIIFITIFSLGLVIMVVALAWRLHSLIGQLHDMGFNVGTFKPPSSSIYNVSIDSDSGLGRGERGGQQVTYRNMCSGIETDGLIMNEGN</sequence>
<keyword evidence="1" id="KW-0472">Membrane</keyword>
<dbReference type="Proteomes" id="UP001642540">
    <property type="component" value="Unassembled WGS sequence"/>
</dbReference>
<reference evidence="3 4" key="1">
    <citation type="submission" date="2024-08" db="EMBL/GenBank/DDBJ databases">
        <authorList>
            <person name="Cucini C."/>
            <person name="Frati F."/>
        </authorList>
    </citation>
    <scope>NUCLEOTIDE SEQUENCE [LARGE SCALE GENOMIC DNA]</scope>
</reference>
<feature type="signal peptide" evidence="2">
    <location>
        <begin position="1"/>
        <end position="28"/>
    </location>
</feature>
<name>A0ABP1PQI6_9HEXA</name>
<keyword evidence="1" id="KW-1133">Transmembrane helix</keyword>
<protein>
    <submittedName>
        <fullName evidence="3">Uncharacterized protein</fullName>
    </submittedName>
</protein>
<dbReference type="EMBL" id="CAXLJM020000007">
    <property type="protein sequence ID" value="CAL8073400.1"/>
    <property type="molecule type" value="Genomic_DNA"/>
</dbReference>
<evidence type="ECO:0000313" key="4">
    <source>
        <dbReference type="Proteomes" id="UP001642540"/>
    </source>
</evidence>
<evidence type="ECO:0000256" key="1">
    <source>
        <dbReference type="SAM" id="Phobius"/>
    </source>
</evidence>
<gene>
    <name evidence="3" type="ORF">ODALV1_LOCUS2606</name>
</gene>
<evidence type="ECO:0000313" key="3">
    <source>
        <dbReference type="EMBL" id="CAL8073400.1"/>
    </source>
</evidence>
<keyword evidence="2" id="KW-0732">Signal</keyword>